<name>A0A1B4G7X5_9BURK</name>
<dbReference type="AlphaFoldDB" id="A0A1B4G7X5"/>
<accession>A0A1B4G7X5</accession>
<evidence type="ECO:0000313" key="2">
    <source>
        <dbReference type="Proteomes" id="UP000067711"/>
    </source>
</evidence>
<dbReference type="EMBL" id="CP013389">
    <property type="protein sequence ID" value="AOJ12022.1"/>
    <property type="molecule type" value="Genomic_DNA"/>
</dbReference>
<evidence type="ECO:0000313" key="1">
    <source>
        <dbReference type="EMBL" id="AOJ12022.1"/>
    </source>
</evidence>
<reference evidence="1 2" key="1">
    <citation type="submission" date="2015-12" db="EMBL/GenBank/DDBJ databases">
        <title>Diversity of Burkholderia near neighbor genomes.</title>
        <authorList>
            <person name="Sahl J."/>
            <person name="Wagner D."/>
            <person name="Keim P."/>
        </authorList>
    </citation>
    <scope>NUCLEOTIDE SEQUENCE [LARGE SCALE GENOMIC DNA]</scope>
    <source>
        <strain evidence="1 2">BDU8</strain>
    </source>
</reference>
<protein>
    <submittedName>
        <fullName evidence="1">RecX family transcriptional regulator</fullName>
    </submittedName>
</protein>
<sequence length="68" mass="6809">MAYCPMAVALELLAAASLPMAIESLPVACAPLVASPPIAIALLPLAKVALLEVPPPPYPSAIVPLPVA</sequence>
<proteinExistence type="predicted"/>
<gene>
    <name evidence="1" type="ORF">WS71_29125</name>
</gene>
<organism evidence="1 2">
    <name type="scientific">Burkholderia mayonis</name>
    <dbReference type="NCBI Taxonomy" id="1385591"/>
    <lineage>
        <taxon>Bacteria</taxon>
        <taxon>Pseudomonadati</taxon>
        <taxon>Pseudomonadota</taxon>
        <taxon>Betaproteobacteria</taxon>
        <taxon>Burkholderiales</taxon>
        <taxon>Burkholderiaceae</taxon>
        <taxon>Burkholderia</taxon>
        <taxon>pseudomallei group</taxon>
    </lineage>
</organism>
<dbReference type="Proteomes" id="UP000067711">
    <property type="component" value="Chromosome 1"/>
</dbReference>